<sequence>MISLRRLTIAEYKTKYSNNQTILPALPSPLTRDDTKDCSNASVSRQLWHFSDNEVFGPTMDEFFDQLIQLKEIFEVANLFLCLEKLEIGGSRGKPLTKMLKKIHLEFKIIFEELTFSGVDFAQSVPQMDQQYFNHKS</sequence>
<dbReference type="AlphaFoldDB" id="A0A1A9W2M9"/>
<protein>
    <submittedName>
        <fullName evidence="2">DHC_N1 domain-containing protein</fullName>
    </submittedName>
</protein>
<dbReference type="EnsemblMetazoa" id="GBRI004141-RA">
    <property type="protein sequence ID" value="GBRI004141-PA"/>
    <property type="gene ID" value="GBRI004141"/>
</dbReference>
<keyword evidence="3" id="KW-1185">Reference proteome</keyword>
<dbReference type="Pfam" id="PF08385">
    <property type="entry name" value="DHC_N1"/>
    <property type="match status" value="1"/>
</dbReference>
<reference evidence="3" key="1">
    <citation type="submission" date="2014-03" db="EMBL/GenBank/DDBJ databases">
        <authorList>
            <person name="Aksoy S."/>
            <person name="Warren W."/>
            <person name="Wilson R.K."/>
        </authorList>
    </citation>
    <scope>NUCLEOTIDE SEQUENCE [LARGE SCALE GENOMIC DNA]</scope>
    <source>
        <strain evidence="3">IAEA</strain>
    </source>
</reference>
<organism evidence="2 3">
    <name type="scientific">Glossina brevipalpis</name>
    <dbReference type="NCBI Taxonomy" id="37001"/>
    <lineage>
        <taxon>Eukaryota</taxon>
        <taxon>Metazoa</taxon>
        <taxon>Ecdysozoa</taxon>
        <taxon>Arthropoda</taxon>
        <taxon>Hexapoda</taxon>
        <taxon>Insecta</taxon>
        <taxon>Pterygota</taxon>
        <taxon>Neoptera</taxon>
        <taxon>Endopterygota</taxon>
        <taxon>Diptera</taxon>
        <taxon>Brachycera</taxon>
        <taxon>Muscomorpha</taxon>
        <taxon>Hippoboscoidea</taxon>
        <taxon>Glossinidae</taxon>
        <taxon>Glossina</taxon>
    </lineage>
</organism>
<proteinExistence type="predicted"/>
<dbReference type="Proteomes" id="UP000091820">
    <property type="component" value="Unassembled WGS sequence"/>
</dbReference>
<reference evidence="2" key="2">
    <citation type="submission" date="2020-05" db="UniProtKB">
        <authorList>
            <consortium name="EnsemblMetazoa"/>
        </authorList>
    </citation>
    <scope>IDENTIFICATION</scope>
    <source>
        <strain evidence="2">IAEA</strain>
    </source>
</reference>
<evidence type="ECO:0000259" key="1">
    <source>
        <dbReference type="Pfam" id="PF08385"/>
    </source>
</evidence>
<dbReference type="VEuPathDB" id="VectorBase:GBRI004141"/>
<dbReference type="InterPro" id="IPR013594">
    <property type="entry name" value="Dynein_heavy_tail"/>
</dbReference>
<evidence type="ECO:0000313" key="2">
    <source>
        <dbReference type="EnsemblMetazoa" id="GBRI004141-PA"/>
    </source>
</evidence>
<feature type="domain" description="Dynein heavy chain tail" evidence="1">
    <location>
        <begin position="34"/>
        <end position="120"/>
    </location>
</feature>
<accession>A0A1A9W2M9</accession>
<name>A0A1A9W2M9_9MUSC</name>
<evidence type="ECO:0000313" key="3">
    <source>
        <dbReference type="Proteomes" id="UP000091820"/>
    </source>
</evidence>